<dbReference type="Proteomes" id="UP000738349">
    <property type="component" value="Unassembled WGS sequence"/>
</dbReference>
<dbReference type="EMBL" id="JAGMUV010000001">
    <property type="protein sequence ID" value="KAH7176918.1"/>
    <property type="molecule type" value="Genomic_DNA"/>
</dbReference>
<reference evidence="3" key="1">
    <citation type="journal article" date="2021" name="Nat. Commun.">
        <title>Genetic determinants of endophytism in the Arabidopsis root mycobiome.</title>
        <authorList>
            <person name="Mesny F."/>
            <person name="Miyauchi S."/>
            <person name="Thiergart T."/>
            <person name="Pickel B."/>
            <person name="Atanasova L."/>
            <person name="Karlsson M."/>
            <person name="Huettel B."/>
            <person name="Barry K.W."/>
            <person name="Haridas S."/>
            <person name="Chen C."/>
            <person name="Bauer D."/>
            <person name="Andreopoulos W."/>
            <person name="Pangilinan J."/>
            <person name="LaButti K."/>
            <person name="Riley R."/>
            <person name="Lipzen A."/>
            <person name="Clum A."/>
            <person name="Drula E."/>
            <person name="Henrissat B."/>
            <person name="Kohler A."/>
            <person name="Grigoriev I.V."/>
            <person name="Martin F.M."/>
            <person name="Hacquard S."/>
        </authorList>
    </citation>
    <scope>NUCLEOTIDE SEQUENCE</scope>
    <source>
        <strain evidence="3">MPI-CAGE-AT-0147</strain>
    </source>
</reference>
<gene>
    <name evidence="3" type="ORF">EDB81DRAFT_875707</name>
</gene>
<dbReference type="InterPro" id="IPR001138">
    <property type="entry name" value="Zn2Cys6_DnaBD"/>
</dbReference>
<keyword evidence="4" id="KW-1185">Reference proteome</keyword>
<dbReference type="PROSITE" id="PS00463">
    <property type="entry name" value="ZN2_CY6_FUNGAL_1"/>
    <property type="match status" value="1"/>
</dbReference>
<protein>
    <recommendedName>
        <fullName evidence="2">Zn(2)-C6 fungal-type domain-containing protein</fullName>
    </recommendedName>
</protein>
<dbReference type="InterPro" id="IPR036864">
    <property type="entry name" value="Zn2-C6_fun-type_DNA-bd_sf"/>
</dbReference>
<dbReference type="Pfam" id="PF00172">
    <property type="entry name" value="Zn_clus"/>
    <property type="match status" value="1"/>
</dbReference>
<evidence type="ECO:0000313" key="3">
    <source>
        <dbReference type="EMBL" id="KAH7176918.1"/>
    </source>
</evidence>
<accession>A0A9P9FWP4</accession>
<keyword evidence="1" id="KW-0539">Nucleus</keyword>
<dbReference type="PROSITE" id="PS50048">
    <property type="entry name" value="ZN2_CY6_FUNGAL_2"/>
    <property type="match status" value="1"/>
</dbReference>
<dbReference type="PANTHER" id="PTHR47784">
    <property type="entry name" value="STEROL UPTAKE CONTROL PROTEIN 2"/>
    <property type="match status" value="1"/>
</dbReference>
<comment type="caution">
    <text evidence="3">The sequence shown here is derived from an EMBL/GenBank/DDBJ whole genome shotgun (WGS) entry which is preliminary data.</text>
</comment>
<proteinExistence type="predicted"/>
<dbReference type="CDD" id="cd00067">
    <property type="entry name" value="GAL4"/>
    <property type="match status" value="1"/>
</dbReference>
<dbReference type="GO" id="GO:0008270">
    <property type="term" value="F:zinc ion binding"/>
    <property type="evidence" value="ECO:0007669"/>
    <property type="project" value="InterPro"/>
</dbReference>
<name>A0A9P9FWP4_9HYPO</name>
<evidence type="ECO:0000259" key="2">
    <source>
        <dbReference type="PROSITE" id="PS50048"/>
    </source>
</evidence>
<dbReference type="GO" id="GO:0001228">
    <property type="term" value="F:DNA-binding transcription activator activity, RNA polymerase II-specific"/>
    <property type="evidence" value="ECO:0007669"/>
    <property type="project" value="TreeGrafter"/>
</dbReference>
<sequence length="412" mass="46795">MSNRRSHTKSRAGCVQCKRRKVKCDETHPVCFHCKRHKVSCSFSESDADQASTWSSPAVSGFPSSTPSTYDFASAPWLGSPVGVSAHSDRMLPCPPQELWSRDLELMHHFCTVTAHTISARHEAQPIWSVVLPREGYRHSYLLRGILSTAAIHKAFLLPNQRKTYLMLSDYHQAIGLEGYRAQLGHIDDQNWEAMFGFAMLMVLYVMCMPVRSETQRLEDPITSMIELIGVVRGIHSSLSPLTPRLYTSQYAPLIYGTWPQDINKLLEEERPSLEFTRLPPDTYDALDELVSFLKTNLTSHSEKHYLAAVELLRRTVKLVANGGLSAECSAVFSWPSSIHQSIVLDIRNRNPHALVIVAYVAIVMASIEESFWFSRGWGKPLVEEIDMLLGKHDRHLQLLEWPKSYIKKVYN</sequence>
<evidence type="ECO:0000313" key="4">
    <source>
        <dbReference type="Proteomes" id="UP000738349"/>
    </source>
</evidence>
<dbReference type="SMART" id="SM00066">
    <property type="entry name" value="GAL4"/>
    <property type="match status" value="1"/>
</dbReference>
<dbReference type="AlphaFoldDB" id="A0A9P9FWP4"/>
<organism evidence="3 4">
    <name type="scientific">Dactylonectria macrodidyma</name>
    <dbReference type="NCBI Taxonomy" id="307937"/>
    <lineage>
        <taxon>Eukaryota</taxon>
        <taxon>Fungi</taxon>
        <taxon>Dikarya</taxon>
        <taxon>Ascomycota</taxon>
        <taxon>Pezizomycotina</taxon>
        <taxon>Sordariomycetes</taxon>
        <taxon>Hypocreomycetidae</taxon>
        <taxon>Hypocreales</taxon>
        <taxon>Nectriaceae</taxon>
        <taxon>Dactylonectria</taxon>
    </lineage>
</organism>
<feature type="domain" description="Zn(2)-C6 fungal-type" evidence="2">
    <location>
        <begin position="13"/>
        <end position="43"/>
    </location>
</feature>
<dbReference type="PANTHER" id="PTHR47784:SF5">
    <property type="entry name" value="STEROL UPTAKE CONTROL PROTEIN 2"/>
    <property type="match status" value="1"/>
</dbReference>
<dbReference type="OrthoDB" id="5295362at2759"/>
<dbReference type="InterPro" id="IPR053157">
    <property type="entry name" value="Sterol_Uptake_Regulator"/>
</dbReference>
<evidence type="ECO:0000256" key="1">
    <source>
        <dbReference type="ARBA" id="ARBA00023242"/>
    </source>
</evidence>
<dbReference type="SUPFAM" id="SSF57701">
    <property type="entry name" value="Zn2/Cys6 DNA-binding domain"/>
    <property type="match status" value="1"/>
</dbReference>
<dbReference type="Gene3D" id="4.10.240.10">
    <property type="entry name" value="Zn(2)-C6 fungal-type DNA-binding domain"/>
    <property type="match status" value="1"/>
</dbReference>